<protein>
    <submittedName>
        <fullName evidence="2">Hydrolase Nlp/P60</fullName>
    </submittedName>
</protein>
<gene>
    <name evidence="2" type="ORF">HXK23_04465</name>
</gene>
<dbReference type="GO" id="GO:0016787">
    <property type="term" value="F:hydrolase activity"/>
    <property type="evidence" value="ECO:0007669"/>
    <property type="project" value="UniProtKB-KW"/>
</dbReference>
<dbReference type="InterPro" id="IPR006311">
    <property type="entry name" value="TAT_signal"/>
</dbReference>
<feature type="coiled-coil region" evidence="1">
    <location>
        <begin position="38"/>
        <end position="86"/>
    </location>
</feature>
<proteinExistence type="predicted"/>
<name>A0A930VZL2_9ACTN</name>
<dbReference type="EMBL" id="JABZGT010000256">
    <property type="protein sequence ID" value="MBF4809456.1"/>
    <property type="molecule type" value="Genomic_DNA"/>
</dbReference>
<accession>A0A930VZL2</accession>
<evidence type="ECO:0000256" key="1">
    <source>
        <dbReference type="SAM" id="Coils"/>
    </source>
</evidence>
<keyword evidence="2" id="KW-0378">Hydrolase</keyword>
<dbReference type="AlphaFoldDB" id="A0A930VZL2"/>
<dbReference type="Gene3D" id="6.10.250.3150">
    <property type="match status" value="1"/>
</dbReference>
<dbReference type="Proteomes" id="UP000772566">
    <property type="component" value="Unassembled WGS sequence"/>
</dbReference>
<keyword evidence="1" id="KW-0175">Coiled coil</keyword>
<sequence length="177" mass="19220">MSQRRSFTRRDALLFAGLGVAATLLTPAKLFADPQSDLEAASAQLDSLGAALAEAMDNLNEKTYALDATNNKIGEVQEQIAETTDQLNKQRLVLSAAMKSAYKAGPQETLDFLLGASSPEDFVSRVYYMDRTSKQEADSINTVKALGDQLQAQQLELQAEQENLQAQVAEMKTTADS</sequence>
<reference evidence="2" key="1">
    <citation type="submission" date="2020-04" db="EMBL/GenBank/DDBJ databases">
        <title>Deep metagenomics examines the oral microbiome during advanced dental caries in children, revealing novel taxa and co-occurrences with host molecules.</title>
        <authorList>
            <person name="Baker J.L."/>
            <person name="Morton J.T."/>
            <person name="Dinis M."/>
            <person name="Alvarez R."/>
            <person name="Tran N.C."/>
            <person name="Knight R."/>
            <person name="Edlund A."/>
        </authorList>
    </citation>
    <scope>NUCLEOTIDE SEQUENCE</scope>
    <source>
        <strain evidence="2">JCVI_22A_bin.2</strain>
    </source>
</reference>
<evidence type="ECO:0000313" key="2">
    <source>
        <dbReference type="EMBL" id="MBF4809456.1"/>
    </source>
</evidence>
<evidence type="ECO:0000313" key="3">
    <source>
        <dbReference type="Proteomes" id="UP000772566"/>
    </source>
</evidence>
<comment type="caution">
    <text evidence="2">The sequence shown here is derived from an EMBL/GenBank/DDBJ whole genome shotgun (WGS) entry which is preliminary data.</text>
</comment>
<feature type="non-terminal residue" evidence="2">
    <location>
        <position position="177"/>
    </location>
</feature>
<dbReference type="PROSITE" id="PS51318">
    <property type="entry name" value="TAT"/>
    <property type="match status" value="1"/>
</dbReference>
<organism evidence="2 3">
    <name type="scientific">Lancefieldella parvula</name>
    <dbReference type="NCBI Taxonomy" id="1382"/>
    <lineage>
        <taxon>Bacteria</taxon>
        <taxon>Bacillati</taxon>
        <taxon>Actinomycetota</taxon>
        <taxon>Coriobacteriia</taxon>
        <taxon>Coriobacteriales</taxon>
        <taxon>Atopobiaceae</taxon>
        <taxon>Lancefieldella</taxon>
    </lineage>
</organism>
<feature type="coiled-coil region" evidence="1">
    <location>
        <begin position="143"/>
        <end position="174"/>
    </location>
</feature>